<dbReference type="Pfam" id="PF00082">
    <property type="entry name" value="Peptidase_S8"/>
    <property type="match status" value="1"/>
</dbReference>
<sequence>MPDVATVDALRLELGDLPQLDSLSDDAPLIGIIDSGVNDHPLIEDILVGAIGVPERLGTADEWGHGTRVGGVAVFGDLRAQLANGGLARGARLCAAKVVNERGEFDDRRLVPSQMREAVATLNARFGCRLFVIALADTKRVYDGGKVGTWAATLDELARELDVVIIVSAGNRAPRGGNRIEQAVTEYPRYLTEEGNRLFEPAGAINVVTVGSISHGNGLDARLGTEIAVRPITEEGEPSPFTRIGPGVEGSIKPDFIDLGGTMVLDPLVQRLRDGRDVASAGLLTLHHRPVEQLITSGSGTSYAAPILAFKAAQILTRVPDASANLVRALLASSAAVPEAAQARLAPLGDEAIRSVCGYGQVELEHAAFSDDARVVLYAEDELAIDHFAIYELPIPQLFQSTNGRRTIKITLAFDPPVRHSRNDYAGVALV</sequence>
<dbReference type="Gene3D" id="3.40.50.200">
    <property type="entry name" value="Peptidase S8/S53 domain"/>
    <property type="match status" value="1"/>
</dbReference>
<proteinExistence type="inferred from homology"/>
<keyword evidence="8" id="KW-1185">Reference proteome</keyword>
<dbReference type="GO" id="GO:0004252">
    <property type="term" value="F:serine-type endopeptidase activity"/>
    <property type="evidence" value="ECO:0007669"/>
    <property type="project" value="UniProtKB-UniRule"/>
</dbReference>
<dbReference type="InterPro" id="IPR000209">
    <property type="entry name" value="Peptidase_S8/S53_dom"/>
</dbReference>
<dbReference type="EMBL" id="FOSL01000026">
    <property type="protein sequence ID" value="SFL04407.1"/>
    <property type="molecule type" value="Genomic_DNA"/>
</dbReference>
<feature type="active site" description="Charge relay system" evidence="5">
    <location>
        <position position="34"/>
    </location>
</feature>
<evidence type="ECO:0000313" key="8">
    <source>
        <dbReference type="Proteomes" id="UP000323300"/>
    </source>
</evidence>
<dbReference type="InterPro" id="IPR050131">
    <property type="entry name" value="Peptidase_S8_subtilisin-like"/>
</dbReference>
<gene>
    <name evidence="7" type="ORF">SAMN04488498_1267</name>
</gene>
<dbReference type="InterPro" id="IPR034074">
    <property type="entry name" value="Y4bN_pept_dom"/>
</dbReference>
<dbReference type="PROSITE" id="PS51892">
    <property type="entry name" value="SUBTILASE"/>
    <property type="match status" value="1"/>
</dbReference>
<feature type="active site" description="Charge relay system" evidence="5">
    <location>
        <position position="65"/>
    </location>
</feature>
<dbReference type="PANTHER" id="PTHR43806">
    <property type="entry name" value="PEPTIDASE S8"/>
    <property type="match status" value="1"/>
</dbReference>
<reference evidence="7 8" key="1">
    <citation type="submission" date="2016-10" db="EMBL/GenBank/DDBJ databases">
        <authorList>
            <person name="Varghese N."/>
            <person name="Submissions S."/>
        </authorList>
    </citation>
    <scope>NUCLEOTIDE SEQUENCE [LARGE SCALE GENOMIC DNA]</scope>
    <source>
        <strain evidence="7 8">DSM 21822</strain>
    </source>
</reference>
<evidence type="ECO:0000256" key="5">
    <source>
        <dbReference type="PROSITE-ProRule" id="PRU01240"/>
    </source>
</evidence>
<dbReference type="AlphaFoldDB" id="A0A1I4EIL2"/>
<protein>
    <submittedName>
        <fullName evidence="7">Subtilase family protein</fullName>
    </submittedName>
</protein>
<comment type="similarity">
    <text evidence="1 5">Belongs to the peptidase S8 family.</text>
</comment>
<dbReference type="RefSeq" id="WP_244621903.1">
    <property type="nucleotide sequence ID" value="NZ_BSPE01000029.1"/>
</dbReference>
<accession>A0A1I4EIL2</accession>
<evidence type="ECO:0000259" key="6">
    <source>
        <dbReference type="Pfam" id="PF00082"/>
    </source>
</evidence>
<feature type="active site" description="Charge relay system" evidence="5">
    <location>
        <position position="302"/>
    </location>
</feature>
<dbReference type="CDD" id="cd04847">
    <property type="entry name" value="Peptidases_S8_Subtilisin_like_2"/>
    <property type="match status" value="1"/>
</dbReference>
<name>A0A1I4EIL2_9HYPH</name>
<organism evidence="7 8">
    <name type="scientific">Neomesorhizobium albiziae</name>
    <dbReference type="NCBI Taxonomy" id="335020"/>
    <lineage>
        <taxon>Bacteria</taxon>
        <taxon>Pseudomonadati</taxon>
        <taxon>Pseudomonadota</taxon>
        <taxon>Alphaproteobacteria</taxon>
        <taxon>Hyphomicrobiales</taxon>
        <taxon>Phyllobacteriaceae</taxon>
        <taxon>Neomesorhizobium</taxon>
    </lineage>
</organism>
<evidence type="ECO:0000256" key="4">
    <source>
        <dbReference type="ARBA" id="ARBA00022825"/>
    </source>
</evidence>
<keyword evidence="2 5" id="KW-0645">Protease</keyword>
<dbReference type="PANTHER" id="PTHR43806:SF11">
    <property type="entry name" value="CEREVISIN-RELATED"/>
    <property type="match status" value="1"/>
</dbReference>
<dbReference type="InterPro" id="IPR036852">
    <property type="entry name" value="Peptidase_S8/S53_dom_sf"/>
</dbReference>
<keyword evidence="3 5" id="KW-0378">Hydrolase</keyword>
<evidence type="ECO:0000313" key="7">
    <source>
        <dbReference type="EMBL" id="SFL04407.1"/>
    </source>
</evidence>
<dbReference type="GO" id="GO:0006508">
    <property type="term" value="P:proteolysis"/>
    <property type="evidence" value="ECO:0007669"/>
    <property type="project" value="UniProtKB-KW"/>
</dbReference>
<feature type="domain" description="Peptidase S8/S53" evidence="6">
    <location>
        <begin position="27"/>
        <end position="360"/>
    </location>
</feature>
<keyword evidence="4 5" id="KW-0720">Serine protease</keyword>
<dbReference type="Proteomes" id="UP000323300">
    <property type="component" value="Unassembled WGS sequence"/>
</dbReference>
<evidence type="ECO:0000256" key="3">
    <source>
        <dbReference type="ARBA" id="ARBA00022801"/>
    </source>
</evidence>
<evidence type="ECO:0000256" key="1">
    <source>
        <dbReference type="ARBA" id="ARBA00011073"/>
    </source>
</evidence>
<dbReference type="SUPFAM" id="SSF52743">
    <property type="entry name" value="Subtilisin-like"/>
    <property type="match status" value="1"/>
</dbReference>
<evidence type="ECO:0000256" key="2">
    <source>
        <dbReference type="ARBA" id="ARBA00022670"/>
    </source>
</evidence>